<dbReference type="CDD" id="cd24068">
    <property type="entry name" value="ASKHA_NBD_ROK_FnNanK-like"/>
    <property type="match status" value="1"/>
</dbReference>
<dbReference type="InterPro" id="IPR043129">
    <property type="entry name" value="ATPase_NBD"/>
</dbReference>
<gene>
    <name evidence="2" type="ORF">DNH61_13265</name>
</gene>
<dbReference type="Gene3D" id="3.30.420.40">
    <property type="match status" value="2"/>
</dbReference>
<reference evidence="2 3" key="1">
    <citation type="submission" date="2018-06" db="EMBL/GenBank/DDBJ databases">
        <title>Paenibacillus imtechensis sp. nov.</title>
        <authorList>
            <person name="Pinnaka A.K."/>
            <person name="Singh H."/>
            <person name="Kaur M."/>
        </authorList>
    </citation>
    <scope>NUCLEOTIDE SEQUENCE [LARGE SCALE GENOMIC DNA]</scope>
    <source>
        <strain evidence="2 3">SMB1</strain>
    </source>
</reference>
<dbReference type="InterPro" id="IPR049874">
    <property type="entry name" value="ROK_cs"/>
</dbReference>
<keyword evidence="3" id="KW-1185">Reference proteome</keyword>
<dbReference type="PANTHER" id="PTHR18964">
    <property type="entry name" value="ROK (REPRESSOR, ORF, KINASE) FAMILY"/>
    <property type="match status" value="1"/>
</dbReference>
<dbReference type="OrthoDB" id="9810372at2"/>
<evidence type="ECO:0000256" key="1">
    <source>
        <dbReference type="ARBA" id="ARBA00006479"/>
    </source>
</evidence>
<dbReference type="AlphaFoldDB" id="A0A2W1L8B2"/>
<evidence type="ECO:0000313" key="2">
    <source>
        <dbReference type="EMBL" id="PZD95496.1"/>
    </source>
</evidence>
<dbReference type="Proteomes" id="UP000249522">
    <property type="component" value="Unassembled WGS sequence"/>
</dbReference>
<accession>A0A2W1L8B2</accession>
<dbReference type="Pfam" id="PF00480">
    <property type="entry name" value="ROK"/>
    <property type="match status" value="1"/>
</dbReference>
<dbReference type="SUPFAM" id="SSF53067">
    <property type="entry name" value="Actin-like ATPase domain"/>
    <property type="match status" value="1"/>
</dbReference>
<dbReference type="PROSITE" id="PS01125">
    <property type="entry name" value="ROK"/>
    <property type="match status" value="1"/>
</dbReference>
<evidence type="ECO:0000313" key="3">
    <source>
        <dbReference type="Proteomes" id="UP000249522"/>
    </source>
</evidence>
<dbReference type="PANTHER" id="PTHR18964:SF149">
    <property type="entry name" value="BIFUNCTIONAL UDP-N-ACETYLGLUCOSAMINE 2-EPIMERASE_N-ACETYLMANNOSAMINE KINASE"/>
    <property type="match status" value="1"/>
</dbReference>
<sequence>MKYAVGIDIGGTKTALGLVDSSGMVLSKASLPTDLSLSPQDMVDRIAQTVLDLMAGKGLQQADLSGIGLGAPGPLDTRLGQIAEPPNLRSWWGFPVVEAFNRHFHVPIVLENDATAAALAEKWLGAAKGADHFVYITISTGIGAGIYSHGRLITGASGNAGDIGHVVIDPAGGTCTCGQRGCFEHIASGTAIAREASMLLQRPVTSKEAFELALSRQDARMEQLVSRVFHYIGVGSVMLINTFDPELLVIGGGVSQVGAPLFESVTGYIRQHALNPSGRSTPVVPALLQQDAGLIGAAALIHTKY</sequence>
<dbReference type="EMBL" id="QKRB01000044">
    <property type="protein sequence ID" value="PZD95496.1"/>
    <property type="molecule type" value="Genomic_DNA"/>
</dbReference>
<name>A0A2W1L8B2_9BACL</name>
<dbReference type="InterPro" id="IPR000600">
    <property type="entry name" value="ROK"/>
</dbReference>
<protein>
    <submittedName>
        <fullName evidence="2">ROK family protein</fullName>
    </submittedName>
</protein>
<proteinExistence type="inferred from homology"/>
<comment type="caution">
    <text evidence="2">The sequence shown here is derived from an EMBL/GenBank/DDBJ whole genome shotgun (WGS) entry which is preliminary data.</text>
</comment>
<comment type="similarity">
    <text evidence="1">Belongs to the ROK (NagC/XylR) family.</text>
</comment>
<organism evidence="2 3">
    <name type="scientific">Paenibacillus sambharensis</name>
    <dbReference type="NCBI Taxonomy" id="1803190"/>
    <lineage>
        <taxon>Bacteria</taxon>
        <taxon>Bacillati</taxon>
        <taxon>Bacillota</taxon>
        <taxon>Bacilli</taxon>
        <taxon>Bacillales</taxon>
        <taxon>Paenibacillaceae</taxon>
        <taxon>Paenibacillus</taxon>
    </lineage>
</organism>
<dbReference type="RefSeq" id="WP_111147126.1">
    <property type="nucleotide sequence ID" value="NZ_QKRB01000044.1"/>
</dbReference>